<dbReference type="InterPro" id="IPR000073">
    <property type="entry name" value="AB_hydrolase_1"/>
</dbReference>
<dbReference type="EMBL" id="RBWX01000007">
    <property type="protein sequence ID" value="RKS90692.1"/>
    <property type="molecule type" value="Genomic_DNA"/>
</dbReference>
<dbReference type="InterPro" id="IPR029058">
    <property type="entry name" value="AB_hydrolase_fold"/>
</dbReference>
<reference evidence="2 4" key="1">
    <citation type="submission" date="2018-06" db="EMBL/GenBank/DDBJ databases">
        <title>Complete Genome Sequence of the Microcystin-Degrading Bacterium Sphingosinicella microcystinivorans Strain B-9.</title>
        <authorList>
            <person name="Jin H."/>
            <person name="Nishizawa T."/>
            <person name="Guo Y."/>
            <person name="Nishizawa A."/>
            <person name="Park H."/>
            <person name="Kato H."/>
            <person name="Tsuji K."/>
            <person name="Harada K."/>
        </authorList>
    </citation>
    <scope>NUCLEOTIDE SEQUENCE [LARGE SCALE GENOMIC DNA]</scope>
    <source>
        <strain evidence="2 4">B9</strain>
    </source>
</reference>
<organism evidence="2 4">
    <name type="scientific">Sphingosinicella microcystinivorans</name>
    <dbReference type="NCBI Taxonomy" id="335406"/>
    <lineage>
        <taxon>Bacteria</taxon>
        <taxon>Pseudomonadati</taxon>
        <taxon>Pseudomonadota</taxon>
        <taxon>Alphaproteobacteria</taxon>
        <taxon>Sphingomonadales</taxon>
        <taxon>Sphingosinicellaceae</taxon>
        <taxon>Sphingosinicella</taxon>
    </lineage>
</organism>
<keyword evidence="2" id="KW-0378">Hydrolase</keyword>
<evidence type="ECO:0000313" key="2">
    <source>
        <dbReference type="EMBL" id="BBE33606.1"/>
    </source>
</evidence>
<accession>A0AAD1D4G7</accession>
<sequence length="254" mass="27218">MSLQTRDRDFESFDGVRIAWTEAGPEDGRPLVLLHGLFSNANVNWLKFGTAARIAEAGVRVIMPDFRAHGKSAAPTDAAAYPADVLADDVLALIDHLGLTDYDLGGYSLGGRQTLRAVVRGAAPRRIAVVGMGLGAVVNVAPSTNWFIDTVRNADDHARGSEAYFAIQFMRTNKVDPEAAIHLLNAQVDSALADVEAITLPALVLCGAEDHYNAEAHRLSEALPNATWREIPGTHMSSVTRPELGSSLADFFAA</sequence>
<evidence type="ECO:0000313" key="4">
    <source>
        <dbReference type="Proteomes" id="UP000275727"/>
    </source>
</evidence>
<dbReference type="Proteomes" id="UP000276029">
    <property type="component" value="Unassembled WGS sequence"/>
</dbReference>
<keyword evidence="5" id="KW-1185">Reference proteome</keyword>
<dbReference type="EMBL" id="AP018711">
    <property type="protein sequence ID" value="BBE33606.1"/>
    <property type="molecule type" value="Genomic_DNA"/>
</dbReference>
<dbReference type="Pfam" id="PF00561">
    <property type="entry name" value="Abhydrolase_1"/>
    <property type="match status" value="1"/>
</dbReference>
<evidence type="ECO:0000313" key="3">
    <source>
        <dbReference type="EMBL" id="RKS90692.1"/>
    </source>
</evidence>
<evidence type="ECO:0000313" key="5">
    <source>
        <dbReference type="Proteomes" id="UP000276029"/>
    </source>
</evidence>
<dbReference type="PANTHER" id="PTHR43194:SF2">
    <property type="entry name" value="PEROXISOMAL MEMBRANE PROTEIN LPX1"/>
    <property type="match status" value="1"/>
</dbReference>
<feature type="domain" description="AB hydrolase-1" evidence="1">
    <location>
        <begin position="30"/>
        <end position="127"/>
    </location>
</feature>
<dbReference type="Gene3D" id="3.40.50.1820">
    <property type="entry name" value="alpha/beta hydrolase"/>
    <property type="match status" value="1"/>
</dbReference>
<dbReference type="GO" id="GO:0016787">
    <property type="term" value="F:hydrolase activity"/>
    <property type="evidence" value="ECO:0007669"/>
    <property type="project" value="UniProtKB-KW"/>
</dbReference>
<dbReference type="PANTHER" id="PTHR43194">
    <property type="entry name" value="HYDROLASE ALPHA/BETA FOLD FAMILY"/>
    <property type="match status" value="1"/>
</dbReference>
<dbReference type="KEGG" id="smic:SmB9_12640"/>
<dbReference type="SUPFAM" id="SSF53474">
    <property type="entry name" value="alpha/beta-Hydrolases"/>
    <property type="match status" value="1"/>
</dbReference>
<name>A0AAD1D4G7_SPHMI</name>
<reference evidence="3 5" key="2">
    <citation type="submission" date="2018-10" db="EMBL/GenBank/DDBJ databases">
        <title>Genomic Encyclopedia of Type Strains, Phase IV (KMG-IV): sequencing the most valuable type-strain genomes for metagenomic binning, comparative biology and taxonomic classification.</title>
        <authorList>
            <person name="Goeker M."/>
        </authorList>
    </citation>
    <scope>NUCLEOTIDE SEQUENCE [LARGE SCALE GENOMIC DNA]</scope>
    <source>
        <strain evidence="3 5">DSM 19791</strain>
    </source>
</reference>
<evidence type="ECO:0000259" key="1">
    <source>
        <dbReference type="Pfam" id="PF00561"/>
    </source>
</evidence>
<gene>
    <name evidence="3" type="ORF">DFR51_0232</name>
    <name evidence="2" type="ORF">SmB9_12640</name>
</gene>
<dbReference type="AlphaFoldDB" id="A0AAD1D4G7"/>
<dbReference type="RefSeq" id="WP_121047213.1">
    <property type="nucleotide sequence ID" value="NZ_AP018711.1"/>
</dbReference>
<protein>
    <submittedName>
        <fullName evidence="2">Alpha/beta hydrolase</fullName>
    </submittedName>
    <submittedName>
        <fullName evidence="3">Pimeloyl-ACP methyl ester carboxylesterase</fullName>
    </submittedName>
</protein>
<dbReference type="Proteomes" id="UP000275727">
    <property type="component" value="Chromosome"/>
</dbReference>
<proteinExistence type="predicted"/>
<dbReference type="InterPro" id="IPR050228">
    <property type="entry name" value="Carboxylesterase_BioH"/>
</dbReference>